<dbReference type="RefSeq" id="WP_200326265.1">
    <property type="nucleotide sequence ID" value="NZ_JAENJH010000018.1"/>
</dbReference>
<comment type="caution">
    <text evidence="2">The sequence shown here is derived from an EMBL/GenBank/DDBJ whole genome shotgun (WGS) entry which is preliminary data.</text>
</comment>
<organism evidence="2 3">
    <name type="scientific">Prauserella cavernicola</name>
    <dbReference type="NCBI Taxonomy" id="2800127"/>
    <lineage>
        <taxon>Bacteria</taxon>
        <taxon>Bacillati</taxon>
        <taxon>Actinomycetota</taxon>
        <taxon>Actinomycetes</taxon>
        <taxon>Pseudonocardiales</taxon>
        <taxon>Pseudonocardiaceae</taxon>
        <taxon>Prauserella</taxon>
    </lineage>
</organism>
<reference evidence="2" key="1">
    <citation type="submission" date="2020-12" db="EMBL/GenBank/DDBJ databases">
        <title>Prauserella sp. ASG 168, a novel actinomycete isolated from cave rock.</title>
        <authorList>
            <person name="Suriyachadkun C."/>
        </authorList>
    </citation>
    <scope>NUCLEOTIDE SEQUENCE</scope>
    <source>
        <strain evidence="2">ASG 168</strain>
    </source>
</reference>
<feature type="transmembrane region" description="Helical" evidence="1">
    <location>
        <begin position="12"/>
        <end position="35"/>
    </location>
</feature>
<dbReference type="Proteomes" id="UP000635245">
    <property type="component" value="Unassembled WGS sequence"/>
</dbReference>
<feature type="transmembrane region" description="Helical" evidence="1">
    <location>
        <begin position="47"/>
        <end position="69"/>
    </location>
</feature>
<evidence type="ECO:0000256" key="1">
    <source>
        <dbReference type="SAM" id="Phobius"/>
    </source>
</evidence>
<name>A0A934QZC2_9PSEU</name>
<keyword evidence="3" id="KW-1185">Reference proteome</keyword>
<evidence type="ECO:0000313" key="2">
    <source>
        <dbReference type="EMBL" id="MBK1789393.1"/>
    </source>
</evidence>
<proteinExistence type="predicted"/>
<accession>A0A934QZC2</accession>
<evidence type="ECO:0000313" key="3">
    <source>
        <dbReference type="Proteomes" id="UP000635245"/>
    </source>
</evidence>
<gene>
    <name evidence="2" type="ORF">JHE00_34125</name>
</gene>
<sequence length="77" mass="8482">MDTRPLRILLTANMVVFLLICVTFLIHYLGVGVFPDGMESWLESNRWLMWTAAALAAASAATVPLLSLLPRPQPSGR</sequence>
<dbReference type="EMBL" id="JAENJH010000018">
    <property type="protein sequence ID" value="MBK1789393.1"/>
    <property type="molecule type" value="Genomic_DNA"/>
</dbReference>
<keyword evidence="1" id="KW-0812">Transmembrane</keyword>
<protein>
    <submittedName>
        <fullName evidence="2">Uncharacterized protein</fullName>
    </submittedName>
</protein>
<dbReference type="AlphaFoldDB" id="A0A934QZC2"/>
<keyword evidence="1" id="KW-0472">Membrane</keyword>
<keyword evidence="1" id="KW-1133">Transmembrane helix</keyword>